<name>A0A2T5JDE4_9SPHI</name>
<feature type="transmembrane region" description="Helical" evidence="3">
    <location>
        <begin position="6"/>
        <end position="26"/>
    </location>
</feature>
<keyword evidence="1" id="KW-0328">Glycosyltransferase</keyword>
<keyword evidence="3" id="KW-0472">Membrane</keyword>
<comment type="caution">
    <text evidence="4">The sequence shown here is derived from an EMBL/GenBank/DDBJ whole genome shotgun (WGS) entry which is preliminary data.</text>
</comment>
<dbReference type="Pfam" id="PF13692">
    <property type="entry name" value="Glyco_trans_1_4"/>
    <property type="match status" value="1"/>
</dbReference>
<organism evidence="4 5">
    <name type="scientific">Mucilaginibacter yixingensis</name>
    <dbReference type="NCBI Taxonomy" id="1295612"/>
    <lineage>
        <taxon>Bacteria</taxon>
        <taxon>Pseudomonadati</taxon>
        <taxon>Bacteroidota</taxon>
        <taxon>Sphingobacteriia</taxon>
        <taxon>Sphingobacteriales</taxon>
        <taxon>Sphingobacteriaceae</taxon>
        <taxon>Mucilaginibacter</taxon>
    </lineage>
</organism>
<evidence type="ECO:0000256" key="3">
    <source>
        <dbReference type="SAM" id="Phobius"/>
    </source>
</evidence>
<evidence type="ECO:0000313" key="5">
    <source>
        <dbReference type="Proteomes" id="UP000244168"/>
    </source>
</evidence>
<accession>A0A2T5JDE4</accession>
<dbReference type="OrthoDB" id="9816564at2"/>
<proteinExistence type="predicted"/>
<dbReference type="SUPFAM" id="SSF53756">
    <property type="entry name" value="UDP-Glycosyltransferase/glycogen phosphorylase"/>
    <property type="match status" value="1"/>
</dbReference>
<keyword evidence="3" id="KW-1133">Transmembrane helix</keyword>
<dbReference type="AlphaFoldDB" id="A0A2T5JDE4"/>
<dbReference type="Gene3D" id="3.40.50.2000">
    <property type="entry name" value="Glycogen Phosphorylase B"/>
    <property type="match status" value="1"/>
</dbReference>
<gene>
    <name evidence="4" type="ORF">C8P68_102604</name>
</gene>
<dbReference type="EMBL" id="QAOQ01000002">
    <property type="protein sequence ID" value="PTQ99774.1"/>
    <property type="molecule type" value="Genomic_DNA"/>
</dbReference>
<dbReference type="PANTHER" id="PTHR12526">
    <property type="entry name" value="GLYCOSYLTRANSFERASE"/>
    <property type="match status" value="1"/>
</dbReference>
<reference evidence="4 5" key="1">
    <citation type="submission" date="2018-04" db="EMBL/GenBank/DDBJ databases">
        <title>Genomic Encyclopedia of Archaeal and Bacterial Type Strains, Phase II (KMG-II): from individual species to whole genera.</title>
        <authorList>
            <person name="Goeker M."/>
        </authorList>
    </citation>
    <scope>NUCLEOTIDE SEQUENCE [LARGE SCALE GENOMIC DNA]</scope>
    <source>
        <strain evidence="4 5">DSM 26809</strain>
    </source>
</reference>
<protein>
    <submittedName>
        <fullName evidence="4">Glycosyl transferase family 1</fullName>
    </submittedName>
</protein>
<evidence type="ECO:0000256" key="2">
    <source>
        <dbReference type="ARBA" id="ARBA00022679"/>
    </source>
</evidence>
<keyword evidence="2 4" id="KW-0808">Transferase</keyword>
<sequence>MINQRTSLSLIISKLFLYVLLNVYILEAMLKGRNIICISSTEWRGDYIKATVELMKEMAVHNKLLFINSPYTIKDVADGLLNKKDTELRRSFGLKSRIEVLKLENGGTVYLLTPPPAFTINFLPEGALYQAMLRFNCWQVLMVTKRALKKLGMERDLINIVAFNQGMGVMTGRKYGEKTLIYHCYDEINGAHPWLQKHGVALENRFLKMADGVIVTSRGLYEAKRKLTKACYIVKNAVKLDLFIKGFQPEVTAKKVVGYIGTIDERLDYDLLTHLLQEMPEVDFVFVGRVTTDFHEEDVLKKFPNAVFTGAKRPEELPEYLKTFSAGIIPFAKSDFTKGIYPMKINEYLATGLPVVSTNFSYLDDFEGVISIADDKYTFLKNLQTELQNDTPELKQMRLEVAQQNTWEVRAEELSDVIEKIEAGKA</sequence>
<dbReference type="Proteomes" id="UP000244168">
    <property type="component" value="Unassembled WGS sequence"/>
</dbReference>
<keyword evidence="3" id="KW-0812">Transmembrane</keyword>
<keyword evidence="5" id="KW-1185">Reference proteome</keyword>
<dbReference type="GO" id="GO:0016757">
    <property type="term" value="F:glycosyltransferase activity"/>
    <property type="evidence" value="ECO:0007669"/>
    <property type="project" value="UniProtKB-KW"/>
</dbReference>
<evidence type="ECO:0000256" key="1">
    <source>
        <dbReference type="ARBA" id="ARBA00022676"/>
    </source>
</evidence>
<dbReference type="PANTHER" id="PTHR12526:SF629">
    <property type="entry name" value="TEICHURONIC ACID BIOSYNTHESIS GLYCOSYLTRANSFERASE TUAH-RELATED"/>
    <property type="match status" value="1"/>
</dbReference>
<evidence type="ECO:0000313" key="4">
    <source>
        <dbReference type="EMBL" id="PTQ99774.1"/>
    </source>
</evidence>